<keyword evidence="11" id="KW-1185">Reference proteome</keyword>
<evidence type="ECO:0000313" key="11">
    <source>
        <dbReference type="Proteomes" id="UP001465755"/>
    </source>
</evidence>
<evidence type="ECO:0000256" key="4">
    <source>
        <dbReference type="ARBA" id="ARBA00022692"/>
    </source>
</evidence>
<evidence type="ECO:0000256" key="8">
    <source>
        <dbReference type="RuleBase" id="RU079119"/>
    </source>
</evidence>
<comment type="catalytic activity">
    <reaction evidence="8">
        <text>L-cysteinyl-[protein] + hexadecanoyl-CoA = S-hexadecanoyl-L-cysteinyl-[protein] + CoA</text>
        <dbReference type="Rhea" id="RHEA:36683"/>
        <dbReference type="Rhea" id="RHEA-COMP:10131"/>
        <dbReference type="Rhea" id="RHEA-COMP:11032"/>
        <dbReference type="ChEBI" id="CHEBI:29950"/>
        <dbReference type="ChEBI" id="CHEBI:57287"/>
        <dbReference type="ChEBI" id="CHEBI:57379"/>
        <dbReference type="ChEBI" id="CHEBI:74151"/>
        <dbReference type="EC" id="2.3.1.225"/>
    </reaction>
</comment>
<keyword evidence="3 8" id="KW-0808">Transferase</keyword>
<dbReference type="GO" id="GO:0016020">
    <property type="term" value="C:membrane"/>
    <property type="evidence" value="ECO:0007669"/>
    <property type="project" value="UniProtKB-SubCell"/>
</dbReference>
<dbReference type="GO" id="GO:0005794">
    <property type="term" value="C:Golgi apparatus"/>
    <property type="evidence" value="ECO:0007669"/>
    <property type="project" value="TreeGrafter"/>
</dbReference>
<feature type="domain" description="Palmitoyltransferase DHHC" evidence="9">
    <location>
        <begin position="103"/>
        <end position="208"/>
    </location>
</feature>
<proteinExistence type="inferred from homology"/>
<evidence type="ECO:0000259" key="9">
    <source>
        <dbReference type="Pfam" id="PF01529"/>
    </source>
</evidence>
<feature type="transmembrane region" description="Helical" evidence="8">
    <location>
        <begin position="90"/>
        <end position="107"/>
    </location>
</feature>
<dbReference type="Pfam" id="PF01529">
    <property type="entry name" value="DHHC"/>
    <property type="match status" value="1"/>
</dbReference>
<evidence type="ECO:0000256" key="6">
    <source>
        <dbReference type="ARBA" id="ARBA00023136"/>
    </source>
</evidence>
<evidence type="ECO:0000256" key="2">
    <source>
        <dbReference type="ARBA" id="ARBA00008574"/>
    </source>
</evidence>
<dbReference type="EMBL" id="JALJOQ010000021">
    <property type="protein sequence ID" value="KAK9809342.1"/>
    <property type="molecule type" value="Genomic_DNA"/>
</dbReference>
<reference evidence="10 11" key="1">
    <citation type="journal article" date="2024" name="Nat. Commun.">
        <title>Phylogenomics reveals the evolutionary origins of lichenization in chlorophyte algae.</title>
        <authorList>
            <person name="Puginier C."/>
            <person name="Libourel C."/>
            <person name="Otte J."/>
            <person name="Skaloud P."/>
            <person name="Haon M."/>
            <person name="Grisel S."/>
            <person name="Petersen M."/>
            <person name="Berrin J.G."/>
            <person name="Delaux P.M."/>
            <person name="Dal Grande F."/>
            <person name="Keller J."/>
        </authorList>
    </citation>
    <scope>NUCLEOTIDE SEQUENCE [LARGE SCALE GENOMIC DNA]</scope>
    <source>
        <strain evidence="10 11">SAG 2036</strain>
    </source>
</reference>
<feature type="transmembrane region" description="Helical" evidence="8">
    <location>
        <begin position="128"/>
        <end position="153"/>
    </location>
</feature>
<evidence type="ECO:0000256" key="7">
    <source>
        <dbReference type="ARBA" id="ARBA00023315"/>
    </source>
</evidence>
<dbReference type="GO" id="GO:0006612">
    <property type="term" value="P:protein targeting to membrane"/>
    <property type="evidence" value="ECO:0007669"/>
    <property type="project" value="TreeGrafter"/>
</dbReference>
<comment type="caution">
    <text evidence="10">The sequence shown here is derived from an EMBL/GenBank/DDBJ whole genome shotgun (WGS) entry which is preliminary data.</text>
</comment>
<dbReference type="InterPro" id="IPR039859">
    <property type="entry name" value="PFA4/ZDH16/20/ERF2-like"/>
</dbReference>
<dbReference type="PANTHER" id="PTHR22883:SF488">
    <property type="entry name" value="PALMITOYLTRANSFERASE"/>
    <property type="match status" value="1"/>
</dbReference>
<dbReference type="PANTHER" id="PTHR22883">
    <property type="entry name" value="ZINC FINGER DHHC DOMAIN CONTAINING PROTEIN"/>
    <property type="match status" value="1"/>
</dbReference>
<keyword evidence="7 8" id="KW-0012">Acyltransferase</keyword>
<evidence type="ECO:0000256" key="1">
    <source>
        <dbReference type="ARBA" id="ARBA00004141"/>
    </source>
</evidence>
<feature type="transmembrane region" description="Helical" evidence="8">
    <location>
        <begin position="52"/>
        <end position="78"/>
    </location>
</feature>
<dbReference type="EC" id="2.3.1.225" evidence="8"/>
<comment type="similarity">
    <text evidence="2 8">Belongs to the DHHC palmitoyltransferase family.</text>
</comment>
<sequence>MPIAGWNFLPAVFGLLLLSVSIFVIGALPCVRGNRKATGRVARVLGGLQRHLGPVLQVSFVAGLLSTYHLYAATIFAMLPSAGIPSWHQWTGAASVGACLLSFVQPGRSKHCRTCDRCIARYDHHCIWINNCVGLLNLRWFLLFLMTQCFLYTYVQQWPHLALLWLMKYHSQAVLLTTFLMLLLAMIAGFLVYHLCLTARGMTTYDTYLRKTSMRQREAPPQRPGYRNKYLSRFCPPIAHLCSWTTAAFSSTHQQRAEVAGEALSGHDRGWWKSFMEVLVPHKLYDLHCKQA</sequence>
<keyword evidence="5 8" id="KW-1133">Transmembrane helix</keyword>
<dbReference type="GO" id="GO:0019706">
    <property type="term" value="F:protein-cysteine S-palmitoyltransferase activity"/>
    <property type="evidence" value="ECO:0007669"/>
    <property type="project" value="UniProtKB-EC"/>
</dbReference>
<evidence type="ECO:0000256" key="3">
    <source>
        <dbReference type="ARBA" id="ARBA00022679"/>
    </source>
</evidence>
<gene>
    <name evidence="10" type="ORF">WJX73_007142</name>
</gene>
<evidence type="ECO:0000256" key="5">
    <source>
        <dbReference type="ARBA" id="ARBA00022989"/>
    </source>
</evidence>
<dbReference type="PROSITE" id="PS50216">
    <property type="entry name" value="DHHC"/>
    <property type="match status" value="1"/>
</dbReference>
<dbReference type="AlphaFoldDB" id="A0AAW1PKH8"/>
<comment type="domain">
    <text evidence="8">The DHHC domain is required for palmitoyltransferase activity.</text>
</comment>
<keyword evidence="6 8" id="KW-0472">Membrane</keyword>
<dbReference type="Proteomes" id="UP001465755">
    <property type="component" value="Unassembled WGS sequence"/>
</dbReference>
<protein>
    <recommendedName>
        <fullName evidence="8">S-acyltransferase</fullName>
        <ecNumber evidence="8">2.3.1.225</ecNumber>
    </recommendedName>
    <alternativeName>
        <fullName evidence="8">Palmitoyltransferase</fullName>
    </alternativeName>
</protein>
<feature type="transmembrane region" description="Helical" evidence="8">
    <location>
        <begin position="173"/>
        <end position="193"/>
    </location>
</feature>
<comment type="subcellular location">
    <subcellularLocation>
        <location evidence="1">Membrane</location>
        <topology evidence="1">Multi-pass membrane protein</topology>
    </subcellularLocation>
</comment>
<dbReference type="InterPro" id="IPR001594">
    <property type="entry name" value="Palmitoyltrfase_DHHC"/>
</dbReference>
<organism evidence="10 11">
    <name type="scientific">Symbiochloris irregularis</name>
    <dbReference type="NCBI Taxonomy" id="706552"/>
    <lineage>
        <taxon>Eukaryota</taxon>
        <taxon>Viridiplantae</taxon>
        <taxon>Chlorophyta</taxon>
        <taxon>core chlorophytes</taxon>
        <taxon>Trebouxiophyceae</taxon>
        <taxon>Trebouxiales</taxon>
        <taxon>Trebouxiaceae</taxon>
        <taxon>Symbiochloris</taxon>
    </lineage>
</organism>
<accession>A0AAW1PKH8</accession>
<evidence type="ECO:0000313" key="10">
    <source>
        <dbReference type="EMBL" id="KAK9809342.1"/>
    </source>
</evidence>
<dbReference type="GO" id="GO:0005783">
    <property type="term" value="C:endoplasmic reticulum"/>
    <property type="evidence" value="ECO:0007669"/>
    <property type="project" value="TreeGrafter"/>
</dbReference>
<feature type="transmembrane region" description="Helical" evidence="8">
    <location>
        <begin position="6"/>
        <end position="31"/>
    </location>
</feature>
<name>A0AAW1PKH8_9CHLO</name>
<keyword evidence="4 8" id="KW-0812">Transmembrane</keyword>